<dbReference type="CDD" id="cd04301">
    <property type="entry name" value="NAT_SF"/>
    <property type="match status" value="1"/>
</dbReference>
<dbReference type="SUPFAM" id="SSF55729">
    <property type="entry name" value="Acyl-CoA N-acyltransferases (Nat)"/>
    <property type="match status" value="1"/>
</dbReference>
<keyword evidence="5" id="KW-1185">Reference proteome</keyword>
<dbReference type="Gene3D" id="3.40.630.30">
    <property type="match status" value="1"/>
</dbReference>
<accession>A0A0M7ADD7</accession>
<sequence>MEISASKVFLTIEGLETFADDSCATDEQHLSAIEPGTSWTAETDDGQQVGFLAAIPEDTALHIYEISVHSDHQKLGVGKALMEHAEAHARVLGLSEMTLTTFRHVPWNAPFYERLGFQILKPKECDGRLGSILAEELGRGLPMPEQRCAMRKTLT</sequence>
<evidence type="ECO:0000259" key="3">
    <source>
        <dbReference type="PROSITE" id="PS51186"/>
    </source>
</evidence>
<evidence type="ECO:0000313" key="5">
    <source>
        <dbReference type="Proteomes" id="UP000053235"/>
    </source>
</evidence>
<dbReference type="InterPro" id="IPR016181">
    <property type="entry name" value="Acyl_CoA_acyltransferase"/>
</dbReference>
<protein>
    <submittedName>
        <fullName evidence="4">Ribosomal-protein-alanine acetyltransferase</fullName>
    </submittedName>
</protein>
<dbReference type="EMBL" id="CXWD01000012">
    <property type="protein sequence ID" value="CTQ72647.1"/>
    <property type="molecule type" value="Genomic_DNA"/>
</dbReference>
<evidence type="ECO:0000313" key="4">
    <source>
        <dbReference type="EMBL" id="CTQ72647.1"/>
    </source>
</evidence>
<dbReference type="InterPro" id="IPR000182">
    <property type="entry name" value="GNAT_dom"/>
</dbReference>
<name>A0A0M7ADD7_9HYPH</name>
<dbReference type="PANTHER" id="PTHR43800">
    <property type="entry name" value="PEPTIDYL-LYSINE N-ACETYLTRANSFERASE YJAB"/>
    <property type="match status" value="1"/>
</dbReference>
<evidence type="ECO:0000256" key="1">
    <source>
        <dbReference type="ARBA" id="ARBA00022679"/>
    </source>
</evidence>
<evidence type="ECO:0000256" key="2">
    <source>
        <dbReference type="ARBA" id="ARBA00023315"/>
    </source>
</evidence>
<proteinExistence type="predicted"/>
<keyword evidence="1 4" id="KW-0808">Transferase</keyword>
<keyword evidence="2" id="KW-0012">Acyltransferase</keyword>
<organism evidence="4 5">
    <name type="scientific">Roseibium alexandrii</name>
    <dbReference type="NCBI Taxonomy" id="388408"/>
    <lineage>
        <taxon>Bacteria</taxon>
        <taxon>Pseudomonadati</taxon>
        <taxon>Pseudomonadota</taxon>
        <taxon>Alphaproteobacteria</taxon>
        <taxon>Hyphomicrobiales</taxon>
        <taxon>Stappiaceae</taxon>
        <taxon>Roseibium</taxon>
    </lineage>
</organism>
<dbReference type="Proteomes" id="UP000053235">
    <property type="component" value="Unassembled WGS sequence"/>
</dbReference>
<gene>
    <name evidence="4" type="ORF">LAX5112_03256</name>
</gene>
<dbReference type="STRING" id="388408.LAX5112_03256"/>
<dbReference type="AlphaFoldDB" id="A0A0M7ADD7"/>
<dbReference type="PANTHER" id="PTHR43800:SF1">
    <property type="entry name" value="PEPTIDYL-LYSINE N-ACETYLTRANSFERASE YJAB"/>
    <property type="match status" value="1"/>
</dbReference>
<reference evidence="5" key="1">
    <citation type="submission" date="2015-07" db="EMBL/GenBank/DDBJ databases">
        <authorList>
            <person name="Rodrigo-Torres Lidia"/>
            <person name="Arahal R.David."/>
        </authorList>
    </citation>
    <scope>NUCLEOTIDE SEQUENCE [LARGE SCALE GENOMIC DNA]</scope>
    <source>
        <strain evidence="5">CECT 5112</strain>
    </source>
</reference>
<dbReference type="GO" id="GO:0016747">
    <property type="term" value="F:acyltransferase activity, transferring groups other than amino-acyl groups"/>
    <property type="evidence" value="ECO:0007669"/>
    <property type="project" value="InterPro"/>
</dbReference>
<dbReference type="PROSITE" id="PS51186">
    <property type="entry name" value="GNAT"/>
    <property type="match status" value="1"/>
</dbReference>
<feature type="domain" description="N-acetyltransferase" evidence="3">
    <location>
        <begin position="1"/>
        <end position="144"/>
    </location>
</feature>
<dbReference type="Pfam" id="PF13508">
    <property type="entry name" value="Acetyltransf_7"/>
    <property type="match status" value="1"/>
</dbReference>